<sequence>MFVIASCVIGGLAVGLGPETRGRDLTATTVDALRDSTGTYR</sequence>
<evidence type="ECO:0000313" key="2">
    <source>
        <dbReference type="Proteomes" id="UP000463951"/>
    </source>
</evidence>
<dbReference type="EMBL" id="AP019620">
    <property type="protein sequence ID" value="BBJ37794.1"/>
    <property type="molecule type" value="Genomic_DNA"/>
</dbReference>
<protein>
    <submittedName>
        <fullName evidence="1">Uncharacterized protein</fullName>
    </submittedName>
</protein>
<accession>A0A499UAJ4</accession>
<dbReference type="AlphaFoldDB" id="A0A499UAJ4"/>
<name>A0A499UAJ4_9ACTN</name>
<organism evidence="1 2">
    <name type="scientific">Streptomyces antimycoticus</name>
    <dbReference type="NCBI Taxonomy" id="68175"/>
    <lineage>
        <taxon>Bacteria</taxon>
        <taxon>Bacillati</taxon>
        <taxon>Actinomycetota</taxon>
        <taxon>Actinomycetes</taxon>
        <taxon>Kitasatosporales</taxon>
        <taxon>Streptomycetaceae</taxon>
        <taxon>Streptomyces</taxon>
        <taxon>Streptomyces violaceusniger group</taxon>
    </lineage>
</organism>
<evidence type="ECO:0000313" key="1">
    <source>
        <dbReference type="EMBL" id="BBJ37794.1"/>
    </source>
</evidence>
<reference evidence="1 2" key="1">
    <citation type="journal article" date="2020" name="Int. J. Syst. Evol. Microbiol.">
        <title>Reclassification of Streptomyces castelarensis and Streptomyces sporoclivatus as later heterotypic synonyms of Streptomyces antimycoticus.</title>
        <authorList>
            <person name="Komaki H."/>
            <person name="Tamura T."/>
        </authorList>
    </citation>
    <scope>NUCLEOTIDE SEQUENCE [LARGE SCALE GENOMIC DNA]</scope>
    <source>
        <strain evidence="1 2">NBRC 100767</strain>
    </source>
</reference>
<dbReference type="Proteomes" id="UP000463951">
    <property type="component" value="Chromosome"/>
</dbReference>
<gene>
    <name evidence="1" type="ORF">SSPO_005120</name>
</gene>
<proteinExistence type="predicted"/>